<gene>
    <name evidence="1" type="ORF">GLOINDRAFT_31393</name>
</gene>
<dbReference type="HOGENOM" id="CLU_1732449_0_0_1"/>
<dbReference type="VEuPathDB" id="FungiDB:RhiirFUN_017477"/>
<accession>U9TQW9</accession>
<dbReference type="AlphaFoldDB" id="U9TQW9"/>
<organism evidence="1">
    <name type="scientific">Rhizophagus irregularis (strain DAOM 181602 / DAOM 197198 / MUCL 43194)</name>
    <name type="common">Arbuscular mycorrhizal fungus</name>
    <name type="synonym">Glomus intraradices</name>
    <dbReference type="NCBI Taxonomy" id="747089"/>
    <lineage>
        <taxon>Eukaryota</taxon>
        <taxon>Fungi</taxon>
        <taxon>Fungi incertae sedis</taxon>
        <taxon>Mucoromycota</taxon>
        <taxon>Glomeromycotina</taxon>
        <taxon>Glomeromycetes</taxon>
        <taxon>Glomerales</taxon>
        <taxon>Glomeraceae</taxon>
        <taxon>Rhizophagus</taxon>
    </lineage>
</organism>
<name>U9TQW9_RHIID</name>
<dbReference type="EMBL" id="KI288901">
    <property type="protein sequence ID" value="ESA08708.1"/>
    <property type="molecule type" value="Genomic_DNA"/>
</dbReference>
<reference evidence="1" key="1">
    <citation type="submission" date="2013-07" db="EMBL/GenBank/DDBJ databases">
        <title>The genome of an arbuscular mycorrhizal fungus provides insights into the evolution of the oldest plant symbiosis.</title>
        <authorList>
            <consortium name="DOE Joint Genome Institute"/>
            <person name="Tisserant E."/>
            <person name="Malbreil M."/>
            <person name="Kuo A."/>
            <person name="Kohler A."/>
            <person name="Symeonidi A."/>
            <person name="Balestrini R."/>
            <person name="Charron P."/>
            <person name="Duensing N."/>
            <person name="Frei-dit-Frey N."/>
            <person name="Gianinazzi-Pearson V."/>
            <person name="Gilbert B."/>
            <person name="Handa Y."/>
            <person name="Hijri M."/>
            <person name="Kaul R."/>
            <person name="Kawaguchi M."/>
            <person name="Krajinski F."/>
            <person name="Lammers P."/>
            <person name="Lapierre D."/>
            <person name="Masclaux F.G."/>
            <person name="Murat C."/>
            <person name="Morin E."/>
            <person name="Ndikumana S."/>
            <person name="Pagni M."/>
            <person name="Petitpierre D."/>
            <person name="Requena N."/>
            <person name="Rosikiewicz P."/>
            <person name="Riley R."/>
            <person name="Saito K."/>
            <person name="San Clemente H."/>
            <person name="Shapiro H."/>
            <person name="van Tuinen D."/>
            <person name="Becard G."/>
            <person name="Bonfante P."/>
            <person name="Paszkowski U."/>
            <person name="Shachar-Hill Y."/>
            <person name="Young J.P."/>
            <person name="Sanders I.R."/>
            <person name="Henrissat B."/>
            <person name="Rensing S.A."/>
            <person name="Grigoriev I.V."/>
            <person name="Corradi N."/>
            <person name="Roux C."/>
            <person name="Martin F."/>
        </authorList>
    </citation>
    <scope>NUCLEOTIDE SEQUENCE</scope>
    <source>
        <strain evidence="1">DAOM 197198</strain>
    </source>
</reference>
<dbReference type="VEuPathDB" id="FungiDB:RhiirFUN_017478"/>
<sequence>MGEEVDENNQSIEGVSFVCCPNKERIRIMKASLGELCRNDSLDRTPWTEIPKKPCKLILPDNNDSESEDQASMSQVQISSEDDCYGRLFGWEHMRYLLLPLGDYLKKDFQLGPAAVAWGTTTDGSVFEFKIKEGRCFIFHIFSVKGTYFRN</sequence>
<evidence type="ECO:0000313" key="1">
    <source>
        <dbReference type="EMBL" id="ESA08708.1"/>
    </source>
</evidence>
<protein>
    <submittedName>
        <fullName evidence="1">Uncharacterized protein</fullName>
    </submittedName>
</protein>
<proteinExistence type="predicted"/>